<protein>
    <submittedName>
        <fullName evidence="1">Putative F-box/kelch-repeat protein</fullName>
    </submittedName>
</protein>
<dbReference type="EMBL" id="GEVM01016657">
    <property type="protein sequence ID" value="JAU89281.1"/>
    <property type="molecule type" value="Transcribed_RNA"/>
</dbReference>
<dbReference type="AlphaFoldDB" id="A0A1J3JA36"/>
<sequence length="137" mass="15509">MAWKKVDGLEDLERSVSGSKVFHFDGDVSELSTLTSTRSENGISRMCNYGGNILVFWDVAVVGYGDDDEIFEIWCAEISLERRGLGPDHENRSSLVLLRGLTFCFCRCLKQNEPPKMFLIIQCPFKDFGHGFVTLFT</sequence>
<accession>A0A1J3JA36</accession>
<gene>
    <name evidence="1" type="ORF">MP_TR546_c0_g1_i1_g.1475</name>
</gene>
<evidence type="ECO:0000313" key="1">
    <source>
        <dbReference type="EMBL" id="JAU89281.1"/>
    </source>
</evidence>
<reference evidence="1" key="1">
    <citation type="submission" date="2016-07" db="EMBL/GenBank/DDBJ databases">
        <title>De novo transcriptome assembly of four accessions of the metal hyperaccumulator plant Noccaea caerulescens.</title>
        <authorList>
            <person name="Blande D."/>
            <person name="Halimaa P."/>
            <person name="Tervahauta A.I."/>
            <person name="Aarts M.G."/>
            <person name="Karenlampi S.O."/>
        </authorList>
    </citation>
    <scope>NUCLEOTIDE SEQUENCE</scope>
</reference>
<proteinExistence type="predicted"/>
<name>A0A1J3JA36_NOCCA</name>
<organism evidence="1">
    <name type="scientific">Noccaea caerulescens</name>
    <name type="common">Alpine penny-cress</name>
    <name type="synonym">Thlaspi caerulescens</name>
    <dbReference type="NCBI Taxonomy" id="107243"/>
    <lineage>
        <taxon>Eukaryota</taxon>
        <taxon>Viridiplantae</taxon>
        <taxon>Streptophyta</taxon>
        <taxon>Embryophyta</taxon>
        <taxon>Tracheophyta</taxon>
        <taxon>Spermatophyta</taxon>
        <taxon>Magnoliopsida</taxon>
        <taxon>eudicotyledons</taxon>
        <taxon>Gunneridae</taxon>
        <taxon>Pentapetalae</taxon>
        <taxon>rosids</taxon>
        <taxon>malvids</taxon>
        <taxon>Brassicales</taxon>
        <taxon>Brassicaceae</taxon>
        <taxon>Coluteocarpeae</taxon>
        <taxon>Noccaea</taxon>
    </lineage>
</organism>